<evidence type="ECO:0000313" key="3">
    <source>
        <dbReference type="Proteomes" id="UP000562045"/>
    </source>
</evidence>
<dbReference type="Proteomes" id="UP000562045">
    <property type="component" value="Unassembled WGS sequence"/>
</dbReference>
<name>A0A7Z0CJX6_9ACTN</name>
<feature type="transmembrane region" description="Helical" evidence="1">
    <location>
        <begin position="32"/>
        <end position="55"/>
    </location>
</feature>
<evidence type="ECO:0000313" key="2">
    <source>
        <dbReference type="EMBL" id="NYI43559.1"/>
    </source>
</evidence>
<accession>A0A7Z0CJX6</accession>
<organism evidence="2 3">
    <name type="scientific">Nocardioides aromaticivorans</name>
    <dbReference type="NCBI Taxonomy" id="200618"/>
    <lineage>
        <taxon>Bacteria</taxon>
        <taxon>Bacillati</taxon>
        <taxon>Actinomycetota</taxon>
        <taxon>Actinomycetes</taxon>
        <taxon>Propionibacteriales</taxon>
        <taxon>Nocardioidaceae</taxon>
        <taxon>Nocardioides</taxon>
    </lineage>
</organism>
<feature type="transmembrane region" description="Helical" evidence="1">
    <location>
        <begin position="67"/>
        <end position="89"/>
    </location>
</feature>
<proteinExistence type="predicted"/>
<dbReference type="EMBL" id="JACBZM010000001">
    <property type="protein sequence ID" value="NYI43559.1"/>
    <property type="molecule type" value="Genomic_DNA"/>
</dbReference>
<reference evidence="2 3" key="1">
    <citation type="submission" date="2020-07" db="EMBL/GenBank/DDBJ databases">
        <title>Sequencing the genomes of 1000 actinobacteria strains.</title>
        <authorList>
            <person name="Klenk H.-P."/>
        </authorList>
    </citation>
    <scope>NUCLEOTIDE SEQUENCE [LARGE SCALE GENOMIC DNA]</scope>
    <source>
        <strain evidence="2 3">DSM 15131</strain>
    </source>
</reference>
<keyword evidence="1" id="KW-0472">Membrane</keyword>
<comment type="caution">
    <text evidence="2">The sequence shown here is derived from an EMBL/GenBank/DDBJ whole genome shotgun (WGS) entry which is preliminary data.</text>
</comment>
<keyword evidence="1" id="KW-1133">Transmembrane helix</keyword>
<dbReference type="AlphaFoldDB" id="A0A7Z0CJX6"/>
<keyword evidence="1" id="KW-0812">Transmembrane</keyword>
<protein>
    <recommendedName>
        <fullName evidence="4">Septum formation-related domain-containing protein</fullName>
    </recommendedName>
</protein>
<evidence type="ECO:0008006" key="4">
    <source>
        <dbReference type="Google" id="ProtNLM"/>
    </source>
</evidence>
<gene>
    <name evidence="2" type="ORF">BJ993_000639</name>
</gene>
<sequence length="214" mass="22743">MHDPSGTGPVWPYAEGHWGPPRPRPPYDERSVASLLLLGTVLAAPVSVWLGVRGIRATRDGERRGRWCAVLGVVGGALMILLVVGGLLLRGPLERLADPLGGVVVGDCVDVQVVGRTYEAQVVDSPCNEPHDAEVVHRGRLDVFDASELLDRSAAELCTVALGERYRQEMATGRYSMRVILLGEPWDASGGEEFLCLAGDVEGGRLGAPIGASA</sequence>
<evidence type="ECO:0000256" key="1">
    <source>
        <dbReference type="SAM" id="Phobius"/>
    </source>
</evidence>
<dbReference type="RefSeq" id="WP_179647708.1">
    <property type="nucleotide sequence ID" value="NZ_JACBZM010000001.1"/>
</dbReference>